<dbReference type="NCBIfam" id="TIGR01200">
    <property type="entry name" value="GLPGLI"/>
    <property type="match status" value="1"/>
</dbReference>
<organism evidence="2 3">
    <name type="scientific">Faecalibacter macacae</name>
    <dbReference type="NCBI Taxonomy" id="1859289"/>
    <lineage>
        <taxon>Bacteria</taxon>
        <taxon>Pseudomonadati</taxon>
        <taxon>Bacteroidota</taxon>
        <taxon>Flavobacteriia</taxon>
        <taxon>Flavobacteriales</taxon>
        <taxon>Weeksellaceae</taxon>
        <taxon>Faecalibacter</taxon>
    </lineage>
</organism>
<evidence type="ECO:0000256" key="1">
    <source>
        <dbReference type="SAM" id="SignalP"/>
    </source>
</evidence>
<keyword evidence="1" id="KW-0732">Signal</keyword>
<dbReference type="AlphaFoldDB" id="A0A3L9MIM1"/>
<dbReference type="Pfam" id="PF09697">
    <property type="entry name" value="Porph_ging"/>
    <property type="match status" value="1"/>
</dbReference>
<evidence type="ECO:0000313" key="3">
    <source>
        <dbReference type="Proteomes" id="UP000275348"/>
    </source>
</evidence>
<dbReference type="RefSeq" id="WP_121933265.1">
    <property type="nucleotide sequence ID" value="NZ_RDOJ01000001.1"/>
</dbReference>
<keyword evidence="3" id="KW-1185">Reference proteome</keyword>
<dbReference type="InterPro" id="IPR005901">
    <property type="entry name" value="GLPGLI"/>
</dbReference>
<dbReference type="EMBL" id="RDOJ01000001">
    <property type="protein sequence ID" value="RLZ12687.1"/>
    <property type="molecule type" value="Genomic_DNA"/>
</dbReference>
<evidence type="ECO:0000313" key="2">
    <source>
        <dbReference type="EMBL" id="RLZ12687.1"/>
    </source>
</evidence>
<gene>
    <name evidence="2" type="ORF">EAH69_00605</name>
</gene>
<sequence length="261" mass="29502">MKKLITITAVALSAFSFAQTEKFEVTYSSRLILPEDFTFQPPGGGNGRQMPKEMQEQMMKRIQEPQESTLTIFGDQSAYKAIEKISNDQQNGPGGRGGMRMMRFGGSGDNVYKDISTKSYMKEVNMFSKSYTVKDELPNYDWKMTRETKTILGNDARKATAEIDGQTIVAWYTTKIPAKTGPENYWGLPGLILEISTEIEQGPIKGKKVITITDIKTVNDTKTIEAPKAKATITEADLKKLQEEQRQRFEQMRDQGVNRRD</sequence>
<dbReference type="OrthoDB" id="1068986at2"/>
<name>A0A3L9MIM1_9FLAO</name>
<comment type="caution">
    <text evidence="2">The sequence shown here is derived from an EMBL/GenBank/DDBJ whole genome shotgun (WGS) entry which is preliminary data.</text>
</comment>
<feature type="chain" id="PRO_5018103983" evidence="1">
    <location>
        <begin position="19"/>
        <end position="261"/>
    </location>
</feature>
<reference evidence="2 3" key="1">
    <citation type="submission" date="2018-10" db="EMBL/GenBank/DDBJ databases">
        <authorList>
            <person name="Chen X."/>
        </authorList>
    </citation>
    <scope>NUCLEOTIDE SEQUENCE [LARGE SCALE GENOMIC DNA]</scope>
    <source>
        <strain evidence="2 3">YIM 102668</strain>
    </source>
</reference>
<feature type="signal peptide" evidence="1">
    <location>
        <begin position="1"/>
        <end position="18"/>
    </location>
</feature>
<dbReference type="Proteomes" id="UP000275348">
    <property type="component" value="Unassembled WGS sequence"/>
</dbReference>
<protein>
    <submittedName>
        <fullName evidence="2">GLPGLI family protein</fullName>
    </submittedName>
</protein>
<proteinExistence type="predicted"/>
<accession>A0A3L9MIM1</accession>